<evidence type="ECO:0000313" key="2">
    <source>
        <dbReference type="EMBL" id="KAK3883992.1"/>
    </source>
</evidence>
<feature type="region of interest" description="Disordered" evidence="1">
    <location>
        <begin position="60"/>
        <end position="80"/>
    </location>
</feature>
<sequence>MILMQNWRKNERTEEKKDGRIREGREDMRVGSRKLVFFHQQDCHHNRPAAYHNYQTDHQSYQLPPRLPQAPTEADRRGYNTSLATPSHFLSFVPLPSEEPNLSYPFLTSLTVPLPFPSSFNTTSSLLLLHFEPS</sequence>
<feature type="compositionally biased region" description="Basic and acidic residues" evidence="1">
    <location>
        <begin position="8"/>
        <end position="26"/>
    </location>
</feature>
<dbReference type="Proteomes" id="UP001286313">
    <property type="component" value="Unassembled WGS sequence"/>
</dbReference>
<keyword evidence="3" id="KW-1185">Reference proteome</keyword>
<name>A0AAE1G0C0_PETCI</name>
<dbReference type="AlphaFoldDB" id="A0AAE1G0C0"/>
<reference evidence="2" key="1">
    <citation type="submission" date="2023-10" db="EMBL/GenBank/DDBJ databases">
        <title>Genome assemblies of two species of porcelain crab, Petrolisthes cinctipes and Petrolisthes manimaculis (Anomura: Porcellanidae).</title>
        <authorList>
            <person name="Angst P."/>
        </authorList>
    </citation>
    <scope>NUCLEOTIDE SEQUENCE</scope>
    <source>
        <strain evidence="2">PB745_01</strain>
        <tissue evidence="2">Gill</tissue>
    </source>
</reference>
<accession>A0AAE1G0C0</accession>
<dbReference type="EMBL" id="JAWQEG010000926">
    <property type="protein sequence ID" value="KAK3883992.1"/>
    <property type="molecule type" value="Genomic_DNA"/>
</dbReference>
<evidence type="ECO:0000256" key="1">
    <source>
        <dbReference type="SAM" id="MobiDB-lite"/>
    </source>
</evidence>
<proteinExistence type="predicted"/>
<gene>
    <name evidence="2" type="ORF">Pcinc_011719</name>
</gene>
<organism evidence="2 3">
    <name type="scientific">Petrolisthes cinctipes</name>
    <name type="common">Flat porcelain crab</name>
    <dbReference type="NCBI Taxonomy" id="88211"/>
    <lineage>
        <taxon>Eukaryota</taxon>
        <taxon>Metazoa</taxon>
        <taxon>Ecdysozoa</taxon>
        <taxon>Arthropoda</taxon>
        <taxon>Crustacea</taxon>
        <taxon>Multicrustacea</taxon>
        <taxon>Malacostraca</taxon>
        <taxon>Eumalacostraca</taxon>
        <taxon>Eucarida</taxon>
        <taxon>Decapoda</taxon>
        <taxon>Pleocyemata</taxon>
        <taxon>Anomura</taxon>
        <taxon>Galatheoidea</taxon>
        <taxon>Porcellanidae</taxon>
        <taxon>Petrolisthes</taxon>
    </lineage>
</organism>
<comment type="caution">
    <text evidence="2">The sequence shown here is derived from an EMBL/GenBank/DDBJ whole genome shotgun (WGS) entry which is preliminary data.</text>
</comment>
<evidence type="ECO:0000313" key="3">
    <source>
        <dbReference type="Proteomes" id="UP001286313"/>
    </source>
</evidence>
<feature type="region of interest" description="Disordered" evidence="1">
    <location>
        <begin position="1"/>
        <end position="26"/>
    </location>
</feature>
<protein>
    <submittedName>
        <fullName evidence="2">Uncharacterized protein</fullName>
    </submittedName>
</protein>